<comment type="caution">
    <text evidence="13">The sequence shown here is derived from an EMBL/GenBank/DDBJ whole genome shotgun (WGS) entry which is preliminary data.</text>
</comment>
<keyword evidence="11" id="KW-0998">Cell outer membrane</keyword>
<dbReference type="SUPFAM" id="SSF56935">
    <property type="entry name" value="Porins"/>
    <property type="match status" value="1"/>
</dbReference>
<evidence type="ECO:0000256" key="5">
    <source>
        <dbReference type="ARBA" id="ARBA00022692"/>
    </source>
</evidence>
<keyword evidence="5" id="KW-0812">Transmembrane</keyword>
<keyword evidence="9" id="KW-0798">TonB box</keyword>
<reference evidence="13" key="1">
    <citation type="submission" date="2020-10" db="EMBL/GenBank/DDBJ databases">
        <title>Connecting structure to function with the recovery of over 1000 high-quality activated sludge metagenome-assembled genomes encoding full-length rRNA genes using long-read sequencing.</title>
        <authorList>
            <person name="Singleton C.M."/>
            <person name="Petriglieri F."/>
            <person name="Kristensen J.M."/>
            <person name="Kirkegaard R.H."/>
            <person name="Michaelsen T.Y."/>
            <person name="Andersen M.H."/>
            <person name="Karst S.M."/>
            <person name="Dueholm M.S."/>
            <person name="Nielsen P.H."/>
            <person name="Albertsen M."/>
        </authorList>
    </citation>
    <scope>NUCLEOTIDE SEQUENCE</scope>
    <source>
        <strain evidence="13">Bjer_18-Q3-R1-45_BAT3C.347</strain>
    </source>
</reference>
<proteinExistence type="predicted"/>
<evidence type="ECO:0000256" key="4">
    <source>
        <dbReference type="ARBA" id="ARBA00022496"/>
    </source>
</evidence>
<dbReference type="Pfam" id="PF00593">
    <property type="entry name" value="TonB_dep_Rec_b-barrel"/>
    <property type="match status" value="1"/>
</dbReference>
<dbReference type="AlphaFoldDB" id="A0A9D7HMH2"/>
<dbReference type="PANTHER" id="PTHR32552:SF68">
    <property type="entry name" value="FERRICHROME OUTER MEMBRANE TRANSPORTER_PHAGE RECEPTOR"/>
    <property type="match status" value="1"/>
</dbReference>
<evidence type="ECO:0000256" key="9">
    <source>
        <dbReference type="ARBA" id="ARBA00023077"/>
    </source>
</evidence>
<dbReference type="Gene3D" id="2.40.170.20">
    <property type="entry name" value="TonB-dependent receptor, beta-barrel domain"/>
    <property type="match status" value="1"/>
</dbReference>
<evidence type="ECO:0000256" key="7">
    <source>
        <dbReference type="ARBA" id="ARBA00023004"/>
    </source>
</evidence>
<dbReference type="InterPro" id="IPR039426">
    <property type="entry name" value="TonB-dep_rcpt-like"/>
</dbReference>
<dbReference type="EMBL" id="JADJEV010000005">
    <property type="protein sequence ID" value="MBK6975217.1"/>
    <property type="molecule type" value="Genomic_DNA"/>
</dbReference>
<dbReference type="InterPro" id="IPR036942">
    <property type="entry name" value="Beta-barrel_TonB_sf"/>
</dbReference>
<gene>
    <name evidence="13" type="ORF">IPH26_20505</name>
</gene>
<keyword evidence="8" id="KW-0406">Ion transport</keyword>
<accession>A0A9D7HMH2</accession>
<protein>
    <submittedName>
        <fullName evidence="13">TonB-dependent receptor</fullName>
    </submittedName>
</protein>
<dbReference type="PANTHER" id="PTHR32552">
    <property type="entry name" value="FERRICHROME IRON RECEPTOR-RELATED"/>
    <property type="match status" value="1"/>
</dbReference>
<keyword evidence="7" id="KW-0408">Iron</keyword>
<keyword evidence="2" id="KW-0813">Transport</keyword>
<sequence>MPCAPAQAEEDASLDLEVIAPSASVPLSNLIVVRAPGKLSRAEKVTSFDLGYRQQLTSTLSLDAAAFAARYTDLRSGELPEVSMEFVMTPMGAIPYLRTATETAMELEARTHGAELAVDWHPLQSWRLQAAYTYFRDRISDPLGAMREDGYRGKAPRHTASLRSSYNLGRDWQLDGWLRHTDRLAEPAVPGYTELDLRLAWRVTRDLELSLVGQNLLHRQHLEWVGDYVPTRRLEVERSGYLKAKLAF</sequence>
<evidence type="ECO:0000256" key="11">
    <source>
        <dbReference type="ARBA" id="ARBA00023237"/>
    </source>
</evidence>
<dbReference type="GO" id="GO:0015344">
    <property type="term" value="F:siderophore uptake transmembrane transporter activity"/>
    <property type="evidence" value="ECO:0007669"/>
    <property type="project" value="TreeGrafter"/>
</dbReference>
<feature type="domain" description="TonB-dependent receptor-like beta-barrel" evidence="12">
    <location>
        <begin position="41"/>
        <end position="216"/>
    </location>
</feature>
<evidence type="ECO:0000256" key="6">
    <source>
        <dbReference type="ARBA" id="ARBA00022729"/>
    </source>
</evidence>
<dbReference type="GO" id="GO:0009279">
    <property type="term" value="C:cell outer membrane"/>
    <property type="evidence" value="ECO:0007669"/>
    <property type="project" value="UniProtKB-SubCell"/>
</dbReference>
<organism evidence="13 14">
    <name type="scientific">Candidatus Methylophosphatis roskildensis</name>
    <dbReference type="NCBI Taxonomy" id="2899263"/>
    <lineage>
        <taxon>Bacteria</taxon>
        <taxon>Pseudomonadati</taxon>
        <taxon>Pseudomonadota</taxon>
        <taxon>Betaproteobacteria</taxon>
        <taxon>Nitrosomonadales</taxon>
        <taxon>Sterolibacteriaceae</taxon>
        <taxon>Candidatus Methylophosphatis</taxon>
    </lineage>
</organism>
<keyword evidence="10" id="KW-0472">Membrane</keyword>
<name>A0A9D7HMH2_9PROT</name>
<comment type="subcellular location">
    <subcellularLocation>
        <location evidence="1">Cell outer membrane</location>
        <topology evidence="1">Multi-pass membrane protein</topology>
    </subcellularLocation>
</comment>
<evidence type="ECO:0000256" key="3">
    <source>
        <dbReference type="ARBA" id="ARBA00022452"/>
    </source>
</evidence>
<keyword evidence="3" id="KW-1134">Transmembrane beta strand</keyword>
<keyword evidence="4" id="KW-0410">Iron transport</keyword>
<evidence type="ECO:0000256" key="8">
    <source>
        <dbReference type="ARBA" id="ARBA00023065"/>
    </source>
</evidence>
<keyword evidence="6" id="KW-0732">Signal</keyword>
<evidence type="ECO:0000256" key="1">
    <source>
        <dbReference type="ARBA" id="ARBA00004571"/>
    </source>
</evidence>
<evidence type="ECO:0000313" key="14">
    <source>
        <dbReference type="Proteomes" id="UP000807785"/>
    </source>
</evidence>
<keyword evidence="13" id="KW-0675">Receptor</keyword>
<evidence type="ECO:0000256" key="10">
    <source>
        <dbReference type="ARBA" id="ARBA00023136"/>
    </source>
</evidence>
<evidence type="ECO:0000259" key="12">
    <source>
        <dbReference type="Pfam" id="PF00593"/>
    </source>
</evidence>
<dbReference type="Proteomes" id="UP000807785">
    <property type="component" value="Unassembled WGS sequence"/>
</dbReference>
<dbReference type="InterPro" id="IPR000531">
    <property type="entry name" value="Beta-barrel_TonB"/>
</dbReference>
<evidence type="ECO:0000313" key="13">
    <source>
        <dbReference type="EMBL" id="MBK6975217.1"/>
    </source>
</evidence>
<evidence type="ECO:0000256" key="2">
    <source>
        <dbReference type="ARBA" id="ARBA00022448"/>
    </source>
</evidence>